<comment type="caution">
    <text evidence="1">The sequence shown here is derived from an EMBL/GenBank/DDBJ whole genome shotgun (WGS) entry which is preliminary data.</text>
</comment>
<dbReference type="Proteomes" id="UP001521785">
    <property type="component" value="Unassembled WGS sequence"/>
</dbReference>
<evidence type="ECO:0008006" key="3">
    <source>
        <dbReference type="Google" id="ProtNLM"/>
    </source>
</evidence>
<dbReference type="EMBL" id="JAKJXO020000001">
    <property type="protein sequence ID" value="KAL1613248.1"/>
    <property type="molecule type" value="Genomic_DNA"/>
</dbReference>
<keyword evidence="2" id="KW-1185">Reference proteome</keyword>
<reference evidence="1 2" key="1">
    <citation type="submission" date="2024-02" db="EMBL/GenBank/DDBJ databases">
        <title>De novo assembly and annotation of 12 fungi associated with fruit tree decline syndrome in Ontario, Canada.</title>
        <authorList>
            <person name="Sulman M."/>
            <person name="Ellouze W."/>
            <person name="Ilyukhin E."/>
        </authorList>
    </citation>
    <scope>NUCLEOTIDE SEQUENCE [LARGE SCALE GENOMIC DNA]</scope>
    <source>
        <strain evidence="1 2">M42-189</strain>
    </source>
</reference>
<organism evidence="1 2">
    <name type="scientific">Paraconiothyrium brasiliense</name>
    <dbReference type="NCBI Taxonomy" id="300254"/>
    <lineage>
        <taxon>Eukaryota</taxon>
        <taxon>Fungi</taxon>
        <taxon>Dikarya</taxon>
        <taxon>Ascomycota</taxon>
        <taxon>Pezizomycotina</taxon>
        <taxon>Dothideomycetes</taxon>
        <taxon>Pleosporomycetidae</taxon>
        <taxon>Pleosporales</taxon>
        <taxon>Massarineae</taxon>
        <taxon>Didymosphaeriaceae</taxon>
        <taxon>Paraconiothyrium</taxon>
    </lineage>
</organism>
<protein>
    <recommendedName>
        <fullName evidence="3">F-box domain-containing protein</fullName>
    </recommendedName>
</protein>
<proteinExistence type="predicted"/>
<gene>
    <name evidence="1" type="ORF">SLS60_001480</name>
</gene>
<name>A0ABR3S9S5_9PLEO</name>
<evidence type="ECO:0000313" key="1">
    <source>
        <dbReference type="EMBL" id="KAL1613248.1"/>
    </source>
</evidence>
<accession>A0ABR3S9S5</accession>
<evidence type="ECO:0000313" key="2">
    <source>
        <dbReference type="Proteomes" id="UP001521785"/>
    </source>
</evidence>
<sequence length="581" mass="65566">MSQSEPRLLTVPDELTLMIFNDLHFEDRRAILQVNQQLLSTFSPEFFECLGFVDVNFLEASHANLNGYELAGHRVKNLAIHSNAYDIYPTMEQDKLKEILEVTRGRQLNSLVFSAKSTICASSSYGLGRQLPSSIHVLQDVLLQSPLPYQVVIPRVYALNYVEENSFGAIASTSATLGLQTQNGASFRHATTFYLRPGTLSEVFEAAIDSHGSEVSRISLFGHFAINRYAVRTIRDQYAKLLISPPFKLLRAIEFHTFELSLVIDTEFLPSIEELGFFNITKAQTEDDRGQEEMMKRFVHIKSKHSPASAPILRMFKHRQTIRWPTGSQTVPGRVLAAFVQQFSGMLVQVIQQDLEYVGPLSDFATPALEYACHQHGQADRPHGDTKAFFKVANGLVGWGMNFKPILYSELMLGVSEDFKQEADRLADALSPAMSLKVLLLITPATTAAFNKVAKQNQRRAVKYLVDKLADGLVFLEMVFVANRSIVTTASRRHQIRQAACYRIKFELCKNEEVVSVVSPLIKDLSPKETEALKNLGGDILFTFDHYERDGLGALYLGEDETKVCQQKRDERLERERMNQQ</sequence>